<comment type="function">
    <text evidence="1">Has a glutathione-disulfide oxidoreductase activity in the presence of NADPH and glutathione reductase. Reduces low molecular weight disulfides and proteins.</text>
</comment>
<dbReference type="PROSITE" id="PS50404">
    <property type="entry name" value="GST_NTER"/>
    <property type="match status" value="1"/>
</dbReference>
<proteinExistence type="evidence at transcript level"/>
<evidence type="ECO:0000256" key="1">
    <source>
        <dbReference type="ARBA" id="ARBA00002549"/>
    </source>
</evidence>
<dbReference type="PROSITE" id="PS00195">
    <property type="entry name" value="GLUTAREDOXIN_1"/>
    <property type="match status" value="1"/>
</dbReference>
<feature type="domain" description="GST N-terminal" evidence="2">
    <location>
        <begin position="111"/>
        <end position="191"/>
    </location>
</feature>
<dbReference type="AlphaFoldDB" id="A0A097A5H9"/>
<organism evidence="3">
    <name type="scientific">Anasa tristis</name>
    <name type="common">Squash bug</name>
    <dbReference type="NCBI Taxonomy" id="236421"/>
    <lineage>
        <taxon>Eukaryota</taxon>
        <taxon>Metazoa</taxon>
        <taxon>Ecdysozoa</taxon>
        <taxon>Arthropoda</taxon>
        <taxon>Hexapoda</taxon>
        <taxon>Insecta</taxon>
        <taxon>Pterygota</taxon>
        <taxon>Neoptera</taxon>
        <taxon>Paraneoptera</taxon>
        <taxon>Hemiptera</taxon>
        <taxon>Heteroptera</taxon>
        <taxon>Panheteroptera</taxon>
        <taxon>Pentatomomorpha</taxon>
        <taxon>Coreoidea</taxon>
        <taxon>Coreidae</taxon>
        <taxon>Coreinae</taxon>
        <taxon>Anasa</taxon>
    </lineage>
</organism>
<accession>A0A097A5H9</accession>
<evidence type="ECO:0000259" key="2">
    <source>
        <dbReference type="PROSITE" id="PS50404"/>
    </source>
</evidence>
<evidence type="ECO:0000313" key="3">
    <source>
        <dbReference type="EMBL" id="AIS40910.1"/>
    </source>
</evidence>
<dbReference type="GO" id="GO:0050220">
    <property type="term" value="F:prostaglandin-E synthase activity"/>
    <property type="evidence" value="ECO:0007669"/>
    <property type="project" value="TreeGrafter"/>
</dbReference>
<dbReference type="Gene3D" id="3.40.30.10">
    <property type="entry name" value="Glutaredoxin"/>
    <property type="match status" value="1"/>
</dbReference>
<dbReference type="SUPFAM" id="SSF52833">
    <property type="entry name" value="Thioredoxin-like"/>
    <property type="match status" value="1"/>
</dbReference>
<dbReference type="PANTHER" id="PTHR12782:SF5">
    <property type="entry name" value="PROSTAGLANDIN E SYNTHASE 2"/>
    <property type="match status" value="1"/>
</dbReference>
<reference evidence="3" key="1">
    <citation type="journal article" date="2013" name="Insects">
        <title>Functional immunomics of the squash bug, Anasa tristis.</title>
        <authorList>
            <person name="Shelby K.S."/>
        </authorList>
    </citation>
    <scope>NUCLEOTIDE SEQUENCE</scope>
</reference>
<dbReference type="InterPro" id="IPR036249">
    <property type="entry name" value="Thioredoxin-like_sf"/>
</dbReference>
<dbReference type="Gene3D" id="6.20.200.30">
    <property type="match status" value="1"/>
</dbReference>
<dbReference type="EMBL" id="KM190235">
    <property type="protein sequence ID" value="AIS40910.1"/>
    <property type="molecule type" value="mRNA"/>
</dbReference>
<dbReference type="PANTHER" id="PTHR12782">
    <property type="entry name" value="MICROSOMAL PROSTAGLANDIN E SYNTHASE-2"/>
    <property type="match status" value="1"/>
</dbReference>
<name>A0A097A5H9_ANATI</name>
<dbReference type="PROSITE" id="PS51354">
    <property type="entry name" value="GLUTAREDOXIN_2"/>
    <property type="match status" value="1"/>
</dbReference>
<dbReference type="Pfam" id="PF00462">
    <property type="entry name" value="Glutaredoxin"/>
    <property type="match status" value="1"/>
</dbReference>
<sequence>MACACRTVLFRSNFLINNGSQLLKRNKLEVICRYFKTNSQKPTKNTSKLKLAFLATAGGIGAGTAYAYSQNKERNAAILNPVNESAVSLLDKFPDVKISKRVTYPTDSSGLKLTLFQYTTCPFCCKVRAFLDYYGISYDIVEVNPVFRQQMKWTDYKKVPVLLVKQGNKYLQLNDSSMIISALTSYLLDKDVGLFEIANNFPAISFMDDDGKVKKEILNRYFLMFHGNIPAGRTKENIV</sequence>
<reference evidence="3" key="2">
    <citation type="submission" date="2014-07" db="EMBL/GenBank/DDBJ databases">
        <authorList>
            <person name="Shelby K.S."/>
        </authorList>
    </citation>
    <scope>NUCLEOTIDE SEQUENCE</scope>
</reference>
<dbReference type="InterPro" id="IPR002109">
    <property type="entry name" value="Glutaredoxin"/>
</dbReference>
<dbReference type="InterPro" id="IPR011767">
    <property type="entry name" value="GLR_AS"/>
</dbReference>
<dbReference type="InterPro" id="IPR004045">
    <property type="entry name" value="Glutathione_S-Trfase_N"/>
</dbReference>
<dbReference type="CDD" id="cd03040">
    <property type="entry name" value="GST_N_mPGES2"/>
    <property type="match status" value="1"/>
</dbReference>
<dbReference type="GO" id="GO:0005739">
    <property type="term" value="C:mitochondrion"/>
    <property type="evidence" value="ECO:0007669"/>
    <property type="project" value="TreeGrafter"/>
</dbReference>
<protein>
    <submittedName>
        <fullName evidence="3">Prostaglandin E synthase 2</fullName>
    </submittedName>
</protein>